<accession>A0A953M1T2</accession>
<dbReference type="Proteomes" id="UP000705867">
    <property type="component" value="Unassembled WGS sequence"/>
</dbReference>
<dbReference type="EMBL" id="JAIOIV010000076">
    <property type="protein sequence ID" value="MBZ0156512.1"/>
    <property type="molecule type" value="Genomic_DNA"/>
</dbReference>
<dbReference type="SFLD" id="SFLDG01067">
    <property type="entry name" value="SPASM/twitch_domain_containing"/>
    <property type="match status" value="1"/>
</dbReference>
<sequence length="365" mass="41972">MYSPARHIGQVFWKNRPIHLTFFVTGRCNARCPFCFYLRSRTPLPRREELSLGEIEKISASLGSLLWLAFSGGEVFLREDIVAISRSFYENNRPAVMLYPTNGLLPGVIRERVEEILRICAKSTVAVKLSLDGIGAAHDALRTTPGSFGKTMETYRLLGELIDTHPHFELGINTVFCSRNQDEMDGIIDFVQGLKHITTHTISLVRGDLAEESLKEVDIEKYHRAIARLEENLKNRTSPIYRFRGARVKAAQDILQRCLIHRTRQEGRRLIPCYAGSLNLVLGESGEVYPCEILAERFGNVREYGYDIHRVFRSGQAKQVRERIRRGGCYCTHECYFMTNILFNPRLYPDLAREYLQLRGFHRGR</sequence>
<dbReference type="InterPro" id="IPR013785">
    <property type="entry name" value="Aldolase_TIM"/>
</dbReference>
<name>A0A953M1T2_9BACT</name>
<dbReference type="InterPro" id="IPR058240">
    <property type="entry name" value="rSAM_sf"/>
</dbReference>
<dbReference type="GO" id="GO:0051536">
    <property type="term" value="F:iron-sulfur cluster binding"/>
    <property type="evidence" value="ECO:0007669"/>
    <property type="project" value="UniProtKB-KW"/>
</dbReference>
<keyword evidence="2" id="KW-0949">S-adenosyl-L-methionine</keyword>
<evidence type="ECO:0000259" key="6">
    <source>
        <dbReference type="PROSITE" id="PS51918"/>
    </source>
</evidence>
<evidence type="ECO:0000256" key="3">
    <source>
        <dbReference type="ARBA" id="ARBA00022723"/>
    </source>
</evidence>
<evidence type="ECO:0000256" key="5">
    <source>
        <dbReference type="ARBA" id="ARBA00023014"/>
    </source>
</evidence>
<dbReference type="CDD" id="cd21109">
    <property type="entry name" value="SPASM"/>
    <property type="match status" value="1"/>
</dbReference>
<keyword evidence="3" id="KW-0479">Metal-binding</keyword>
<dbReference type="SFLD" id="SFLDS00029">
    <property type="entry name" value="Radical_SAM"/>
    <property type="match status" value="1"/>
</dbReference>
<evidence type="ECO:0000256" key="1">
    <source>
        <dbReference type="ARBA" id="ARBA00001966"/>
    </source>
</evidence>
<evidence type="ECO:0000313" key="8">
    <source>
        <dbReference type="Proteomes" id="UP000705867"/>
    </source>
</evidence>
<dbReference type="Pfam" id="PF04055">
    <property type="entry name" value="Radical_SAM"/>
    <property type="match status" value="1"/>
</dbReference>
<reference evidence="7" key="1">
    <citation type="journal article" date="2021" name="bioRxiv">
        <title>Unraveling nitrogen, sulfur and carbon metabolic pathways and microbial community transcriptional responses to substrate deprivation and toxicity stresses in a bioreactor mimicking anoxic brackish coastal sediment conditions.</title>
        <authorList>
            <person name="Martins P.D."/>
            <person name="Echeveste M.J."/>
            <person name="Arshad A."/>
            <person name="Kurth J."/>
            <person name="Ouboter H."/>
            <person name="Jetten M.S.M."/>
            <person name="Welte C.U."/>
        </authorList>
    </citation>
    <scope>NUCLEOTIDE SEQUENCE</scope>
    <source>
        <strain evidence="7">MAG_39</strain>
    </source>
</reference>
<protein>
    <submittedName>
        <fullName evidence="7">Radical SAM protein</fullName>
    </submittedName>
</protein>
<proteinExistence type="predicted"/>
<dbReference type="PANTHER" id="PTHR11228:SF7">
    <property type="entry name" value="PQQA PEPTIDE CYCLASE"/>
    <property type="match status" value="1"/>
</dbReference>
<dbReference type="Gene3D" id="3.20.20.70">
    <property type="entry name" value="Aldolase class I"/>
    <property type="match status" value="1"/>
</dbReference>
<dbReference type="InterPro" id="IPR050377">
    <property type="entry name" value="Radical_SAM_PqqE_MftC-like"/>
</dbReference>
<feature type="domain" description="Radical SAM core" evidence="6">
    <location>
        <begin position="13"/>
        <end position="239"/>
    </location>
</feature>
<organism evidence="7 8">
    <name type="scientific">Candidatus Nitrobium versatile</name>
    <dbReference type="NCBI Taxonomy" id="2884831"/>
    <lineage>
        <taxon>Bacteria</taxon>
        <taxon>Pseudomonadati</taxon>
        <taxon>Nitrospirota</taxon>
        <taxon>Nitrospiria</taxon>
        <taxon>Nitrospirales</taxon>
        <taxon>Nitrospiraceae</taxon>
        <taxon>Candidatus Nitrobium</taxon>
    </lineage>
</organism>
<dbReference type="PANTHER" id="PTHR11228">
    <property type="entry name" value="RADICAL SAM DOMAIN PROTEIN"/>
    <property type="match status" value="1"/>
</dbReference>
<dbReference type="GO" id="GO:0046872">
    <property type="term" value="F:metal ion binding"/>
    <property type="evidence" value="ECO:0007669"/>
    <property type="project" value="UniProtKB-KW"/>
</dbReference>
<dbReference type="GO" id="GO:0003824">
    <property type="term" value="F:catalytic activity"/>
    <property type="evidence" value="ECO:0007669"/>
    <property type="project" value="InterPro"/>
</dbReference>
<keyword evidence="5" id="KW-0411">Iron-sulfur</keyword>
<dbReference type="SUPFAM" id="SSF102114">
    <property type="entry name" value="Radical SAM enzymes"/>
    <property type="match status" value="1"/>
</dbReference>
<keyword evidence="4" id="KW-0408">Iron</keyword>
<reference evidence="7" key="2">
    <citation type="submission" date="2021-08" db="EMBL/GenBank/DDBJ databases">
        <authorList>
            <person name="Dalcin Martins P."/>
        </authorList>
    </citation>
    <scope>NUCLEOTIDE SEQUENCE</scope>
    <source>
        <strain evidence="7">MAG_39</strain>
    </source>
</reference>
<dbReference type="InterPro" id="IPR007197">
    <property type="entry name" value="rSAM"/>
</dbReference>
<dbReference type="AlphaFoldDB" id="A0A953M1T2"/>
<evidence type="ECO:0000256" key="4">
    <source>
        <dbReference type="ARBA" id="ARBA00023004"/>
    </source>
</evidence>
<dbReference type="CDD" id="cd01335">
    <property type="entry name" value="Radical_SAM"/>
    <property type="match status" value="1"/>
</dbReference>
<evidence type="ECO:0000313" key="7">
    <source>
        <dbReference type="EMBL" id="MBZ0156512.1"/>
    </source>
</evidence>
<comment type="caution">
    <text evidence="7">The sequence shown here is derived from an EMBL/GenBank/DDBJ whole genome shotgun (WGS) entry which is preliminary data.</text>
</comment>
<comment type="cofactor">
    <cofactor evidence="1">
        <name>[4Fe-4S] cluster</name>
        <dbReference type="ChEBI" id="CHEBI:49883"/>
    </cofactor>
</comment>
<gene>
    <name evidence="7" type="ORF">K8I29_09935</name>
</gene>
<evidence type="ECO:0000256" key="2">
    <source>
        <dbReference type="ARBA" id="ARBA00022691"/>
    </source>
</evidence>
<dbReference type="PROSITE" id="PS51918">
    <property type="entry name" value="RADICAL_SAM"/>
    <property type="match status" value="1"/>
</dbReference>